<dbReference type="GO" id="GO:0016810">
    <property type="term" value="F:hydrolase activity, acting on carbon-nitrogen (but not peptide) bonds"/>
    <property type="evidence" value="ECO:0007669"/>
    <property type="project" value="InterPro"/>
</dbReference>
<dbReference type="InterPro" id="IPR032466">
    <property type="entry name" value="Metal_Hydrolase"/>
</dbReference>
<evidence type="ECO:0000313" key="2">
    <source>
        <dbReference type="EMBL" id="AMW06958.1"/>
    </source>
</evidence>
<dbReference type="SUPFAM" id="SSF51556">
    <property type="entry name" value="Metallo-dependent hydrolases"/>
    <property type="match status" value="1"/>
</dbReference>
<dbReference type="PANTHER" id="PTHR43135">
    <property type="entry name" value="ALPHA-D-RIBOSE 1-METHYLPHOSPHONATE 5-TRIPHOSPHATE DIPHOSPHATASE"/>
    <property type="match status" value="1"/>
</dbReference>
<dbReference type="InterPro" id="IPR051781">
    <property type="entry name" value="Metallo-dep_Hydrolase"/>
</dbReference>
<proteinExistence type="predicted"/>
<gene>
    <name evidence="2" type="ORF">GEMMAAP_16645</name>
</gene>
<dbReference type="AlphaFoldDB" id="A0A143BPM2"/>
<dbReference type="InterPro" id="IPR057744">
    <property type="entry name" value="OTAase-like"/>
</dbReference>
<dbReference type="KEGG" id="gph:GEMMAAP_16645"/>
<dbReference type="Proteomes" id="UP000076404">
    <property type="component" value="Chromosome"/>
</dbReference>
<dbReference type="PANTHER" id="PTHR43135:SF3">
    <property type="entry name" value="ALPHA-D-RIBOSE 1-METHYLPHOSPHONATE 5-TRIPHOSPHATE DIPHOSPHATASE"/>
    <property type="match status" value="1"/>
</dbReference>
<dbReference type="InterPro" id="IPR006680">
    <property type="entry name" value="Amidohydro-rel"/>
</dbReference>
<dbReference type="STRING" id="1379270.GEMMAAP_16645"/>
<dbReference type="EMBL" id="CP011454">
    <property type="protein sequence ID" value="AMW06958.1"/>
    <property type="molecule type" value="Genomic_DNA"/>
</dbReference>
<dbReference type="Pfam" id="PF01979">
    <property type="entry name" value="Amidohydro_1"/>
    <property type="match status" value="1"/>
</dbReference>
<feature type="domain" description="Amidohydrolase-related" evidence="1">
    <location>
        <begin position="74"/>
        <end position="420"/>
    </location>
</feature>
<keyword evidence="3" id="KW-1185">Reference proteome</keyword>
<evidence type="ECO:0000259" key="1">
    <source>
        <dbReference type="Pfam" id="PF01979"/>
    </source>
</evidence>
<organism evidence="2 3">
    <name type="scientific">Gemmatimonas phototrophica</name>
    <dbReference type="NCBI Taxonomy" id="1379270"/>
    <lineage>
        <taxon>Bacteria</taxon>
        <taxon>Pseudomonadati</taxon>
        <taxon>Gemmatimonadota</taxon>
        <taxon>Gemmatimonadia</taxon>
        <taxon>Gemmatimonadales</taxon>
        <taxon>Gemmatimonadaceae</taxon>
        <taxon>Gemmatimonas</taxon>
    </lineage>
</organism>
<dbReference type="Gene3D" id="3.20.20.140">
    <property type="entry name" value="Metal-dependent hydrolases"/>
    <property type="match status" value="1"/>
</dbReference>
<dbReference type="CDD" id="cd01299">
    <property type="entry name" value="Met_dep_hydrolase_A"/>
    <property type="match status" value="1"/>
</dbReference>
<dbReference type="InterPro" id="IPR011059">
    <property type="entry name" value="Metal-dep_hydrolase_composite"/>
</dbReference>
<reference evidence="2 3" key="2">
    <citation type="journal article" date="2016" name="Environ. Microbiol. Rep.">
        <title>Metagenomic evidence for the presence of phototrophic Gemmatimonadetes bacteria in diverse environments.</title>
        <authorList>
            <person name="Zeng Y."/>
            <person name="Baumbach J."/>
            <person name="Barbosa E.G."/>
            <person name="Azevedo V."/>
            <person name="Zhang C."/>
            <person name="Koblizek M."/>
        </authorList>
    </citation>
    <scope>NUCLEOTIDE SEQUENCE [LARGE SCALE GENOMIC DNA]</scope>
    <source>
        <strain evidence="2 3">AP64</strain>
    </source>
</reference>
<sequence>MLSSAPRPAAAQSAAQTPAASTVIVLRASRLIDGTGGAVLSPAMVRIERERITAVGTSLPVPSGAQLIDLGNATLLPGLIDLHTHLTGDERVHWEDGLLKTTPAYDALWGARNARITLLAGFTTCRDMGPTWPFVDVALRNAIDEGLVVGPRLLVAGNYVSSTGGAGDARQFSPYVEVPMVRNLADGPDEVTKAVRTNLKQGANHIKILATGAVLSKGISPGAQQYSDAEIQAAVTEARRWGRPAAAHAHGADGIKAAIRAGVRTVDHGSYLDDEAIALLKATNRATFYVPTLYTSAAIDRPDSPVPESERVRSRQVSAIKDAGFRRALAAGIPIGFGTDAMVIPHGQNAREFGERVRLGESPMAAIVSATALNAEILGLQDQLGTLRPGKLADLIAVPGDPLADITALERVRFVMKGGVIHRHDASH</sequence>
<evidence type="ECO:0000313" key="3">
    <source>
        <dbReference type="Proteomes" id="UP000076404"/>
    </source>
</evidence>
<name>A0A143BPM2_9BACT</name>
<reference evidence="2 3" key="1">
    <citation type="journal article" date="2014" name="Proc. Natl. Acad. Sci. U.S.A.">
        <title>Functional type 2 photosynthetic reaction centers found in the rare bacterial phylum Gemmatimonadetes.</title>
        <authorList>
            <person name="Zeng Y."/>
            <person name="Feng F."/>
            <person name="Medova H."/>
            <person name="Dean J."/>
            <person name="Koblizek M."/>
        </authorList>
    </citation>
    <scope>NUCLEOTIDE SEQUENCE [LARGE SCALE GENOMIC DNA]</scope>
    <source>
        <strain evidence="2 3">AP64</strain>
    </source>
</reference>
<dbReference type="SUPFAM" id="SSF51338">
    <property type="entry name" value="Composite domain of metallo-dependent hydrolases"/>
    <property type="match status" value="1"/>
</dbReference>
<protein>
    <recommendedName>
        <fullName evidence="1">Amidohydrolase-related domain-containing protein</fullName>
    </recommendedName>
</protein>
<accession>A0A143BPM2</accession>
<dbReference type="Gene3D" id="2.30.40.10">
    <property type="entry name" value="Urease, subunit C, domain 1"/>
    <property type="match status" value="1"/>
</dbReference>
<dbReference type="eggNOG" id="COG1228">
    <property type="taxonomic scope" value="Bacteria"/>
</dbReference>